<feature type="domain" description="Luciferase" evidence="3">
    <location>
        <begin position="145"/>
        <end position="216"/>
    </location>
</feature>
<dbReference type="InterPro" id="IPR048273">
    <property type="entry name" value="Luciferase"/>
</dbReference>
<evidence type="ECO:0000313" key="5">
    <source>
        <dbReference type="Proteomes" id="UP000799776"/>
    </source>
</evidence>
<dbReference type="AlphaFoldDB" id="A0A6A5YC25"/>
<feature type="non-terminal residue" evidence="4">
    <location>
        <position position="223"/>
    </location>
</feature>
<dbReference type="InterPro" id="IPR040841">
    <property type="entry name" value="Luciferase_dom"/>
</dbReference>
<evidence type="ECO:0000256" key="1">
    <source>
        <dbReference type="SAM" id="MobiDB-lite"/>
    </source>
</evidence>
<reference evidence="4" key="1">
    <citation type="journal article" date="2020" name="Stud. Mycol.">
        <title>101 Dothideomycetes genomes: a test case for predicting lifestyles and emergence of pathogens.</title>
        <authorList>
            <person name="Haridas S."/>
            <person name="Albert R."/>
            <person name="Binder M."/>
            <person name="Bloem J."/>
            <person name="Labutti K."/>
            <person name="Salamov A."/>
            <person name="Andreopoulos B."/>
            <person name="Baker S."/>
            <person name="Barry K."/>
            <person name="Bills G."/>
            <person name="Bluhm B."/>
            <person name="Cannon C."/>
            <person name="Castanera R."/>
            <person name="Culley D."/>
            <person name="Daum C."/>
            <person name="Ezra D."/>
            <person name="Gonzalez J."/>
            <person name="Henrissat B."/>
            <person name="Kuo A."/>
            <person name="Liang C."/>
            <person name="Lipzen A."/>
            <person name="Lutzoni F."/>
            <person name="Magnuson J."/>
            <person name="Mondo S."/>
            <person name="Nolan M."/>
            <person name="Ohm R."/>
            <person name="Pangilinan J."/>
            <person name="Park H.-J."/>
            <person name="Ramirez L."/>
            <person name="Alfaro M."/>
            <person name="Sun H."/>
            <person name="Tritt A."/>
            <person name="Yoshinaga Y."/>
            <person name="Zwiers L.-H."/>
            <person name="Turgeon B."/>
            <person name="Goodwin S."/>
            <person name="Spatafora J."/>
            <person name="Crous P."/>
            <person name="Grigoriev I."/>
        </authorList>
    </citation>
    <scope>NUCLEOTIDE SEQUENCE</scope>
    <source>
        <strain evidence="4">CBS 121410</strain>
    </source>
</reference>
<dbReference type="EMBL" id="ML978715">
    <property type="protein sequence ID" value="KAF2088887.1"/>
    <property type="molecule type" value="Genomic_DNA"/>
</dbReference>
<feature type="chain" id="PRO_5025591534" description="Luciferase domain-containing protein" evidence="2">
    <location>
        <begin position="16"/>
        <end position="223"/>
    </location>
</feature>
<proteinExistence type="predicted"/>
<evidence type="ECO:0000256" key="2">
    <source>
        <dbReference type="SAM" id="SignalP"/>
    </source>
</evidence>
<organism evidence="4 5">
    <name type="scientific">Saccharata proteae CBS 121410</name>
    <dbReference type="NCBI Taxonomy" id="1314787"/>
    <lineage>
        <taxon>Eukaryota</taxon>
        <taxon>Fungi</taxon>
        <taxon>Dikarya</taxon>
        <taxon>Ascomycota</taxon>
        <taxon>Pezizomycotina</taxon>
        <taxon>Dothideomycetes</taxon>
        <taxon>Dothideomycetes incertae sedis</taxon>
        <taxon>Botryosphaeriales</taxon>
        <taxon>Saccharataceae</taxon>
        <taxon>Saccharata</taxon>
    </lineage>
</organism>
<protein>
    <recommendedName>
        <fullName evidence="3">Luciferase domain-containing protein</fullName>
    </recommendedName>
</protein>
<evidence type="ECO:0000313" key="4">
    <source>
        <dbReference type="EMBL" id="KAF2088887.1"/>
    </source>
</evidence>
<gene>
    <name evidence="4" type="ORF">K490DRAFT_6820</name>
</gene>
<dbReference type="Pfam" id="PF17648">
    <property type="entry name" value="Luciferase"/>
    <property type="match status" value="1"/>
</dbReference>
<dbReference type="OrthoDB" id="9987011at2759"/>
<accession>A0A6A5YC25</accession>
<dbReference type="PANTHER" id="PTHR38695">
    <property type="entry name" value="AMINO ACID PERMEASE_ SLC12A DOMAIN-CONTAINING PROTEIN"/>
    <property type="match status" value="1"/>
</dbReference>
<feature type="non-terminal residue" evidence="4">
    <location>
        <position position="1"/>
    </location>
</feature>
<keyword evidence="5" id="KW-1185">Reference proteome</keyword>
<dbReference type="PANTHER" id="PTHR38695:SF1">
    <property type="entry name" value="AMINO ACID PERMEASE_ SLC12A DOMAIN-CONTAINING PROTEIN"/>
    <property type="match status" value="1"/>
</dbReference>
<feature type="signal peptide" evidence="2">
    <location>
        <begin position="1"/>
        <end position="15"/>
    </location>
</feature>
<evidence type="ECO:0000259" key="3">
    <source>
        <dbReference type="Pfam" id="PF17648"/>
    </source>
</evidence>
<sequence length="223" mass="24674">VLELLLAATVLLAFAHLIHEDYKAYLSLGPGGTPHTFTGYLRIKTLSLFALRNPRTPAPVPSDLRQTGHLSDLPPRSGPRPRVEGIAPHRQTEQRCSARLLQLIQARIRELAKDPANRLVEGTSCFEKHGTGLFSTAPLTSTCAGEVCHVHACDGSMHMTLYPADARLVVERGWGERHPLARGGFFARFVPRHFVMVYAPRNEEELDVVMRIIGAAVWWVSGV</sequence>
<name>A0A6A5YC25_9PEZI</name>
<dbReference type="Proteomes" id="UP000799776">
    <property type="component" value="Unassembled WGS sequence"/>
</dbReference>
<feature type="region of interest" description="Disordered" evidence="1">
    <location>
        <begin position="57"/>
        <end position="82"/>
    </location>
</feature>
<keyword evidence="2" id="KW-0732">Signal</keyword>